<evidence type="ECO:0000256" key="13">
    <source>
        <dbReference type="ARBA" id="ARBA00023239"/>
    </source>
</evidence>
<dbReference type="KEGG" id="avu:BK816_04315"/>
<dbReference type="GO" id="GO:0009423">
    <property type="term" value="P:chorismate biosynthetic process"/>
    <property type="evidence" value="ECO:0007669"/>
    <property type="project" value="UniProtKB-UniRule"/>
</dbReference>
<dbReference type="EC" id="2.7.1.71" evidence="16"/>
<comment type="cofactor">
    <cofactor evidence="16">
        <name>Mg(2+)</name>
        <dbReference type="ChEBI" id="CHEBI:18420"/>
    </cofactor>
    <text evidence="16">Binds 1 Mg(2+) ion per subunit.</text>
</comment>
<dbReference type="UniPathway" id="UPA00053">
    <property type="reaction ID" value="UER00085"/>
</dbReference>
<keyword evidence="21" id="KW-1185">Reference proteome</keyword>
<keyword evidence="5 17" id="KW-0963">Cytoplasm</keyword>
<comment type="similarity">
    <text evidence="16">Belongs to the shikimate kinase family.</text>
</comment>
<evidence type="ECO:0000256" key="11">
    <source>
        <dbReference type="ARBA" id="ARBA00023027"/>
    </source>
</evidence>
<keyword evidence="17" id="KW-0170">Cobalt</keyword>
<evidence type="ECO:0000256" key="10">
    <source>
        <dbReference type="ARBA" id="ARBA00022840"/>
    </source>
</evidence>
<keyword evidence="17" id="KW-0479">Metal-binding</keyword>
<dbReference type="CDD" id="cd08195">
    <property type="entry name" value="DHQS"/>
    <property type="match status" value="1"/>
</dbReference>
<evidence type="ECO:0000313" key="20">
    <source>
        <dbReference type="EMBL" id="AOZ72615.1"/>
    </source>
</evidence>
<dbReference type="GO" id="GO:0009073">
    <property type="term" value="P:aromatic amino acid family biosynthetic process"/>
    <property type="evidence" value="ECO:0007669"/>
    <property type="project" value="UniProtKB-KW"/>
</dbReference>
<evidence type="ECO:0000256" key="4">
    <source>
        <dbReference type="ARBA" id="ARBA00004842"/>
    </source>
</evidence>
<dbReference type="HAMAP" id="MF_00109">
    <property type="entry name" value="Shikimate_kinase"/>
    <property type="match status" value="1"/>
</dbReference>
<dbReference type="PRINTS" id="PR01100">
    <property type="entry name" value="SHIKIMTKNASE"/>
</dbReference>
<accession>A0A1D9MJY8</accession>
<dbReference type="InterPro" id="IPR027417">
    <property type="entry name" value="P-loop_NTPase"/>
</dbReference>
<evidence type="ECO:0000256" key="15">
    <source>
        <dbReference type="ARBA" id="ARBA00048567"/>
    </source>
</evidence>
<reference evidence="20 21" key="1">
    <citation type="submission" date="2016-10" db="EMBL/GenBank/DDBJ databases">
        <title>Actinomyces aegypiusis sp. nov., isolated from the Aegypius monachus in Qinghai Tibet Plateau China.</title>
        <authorList>
            <person name="Wang Y."/>
        </authorList>
    </citation>
    <scope>NUCLEOTIDE SEQUENCE [LARGE SCALE GENOMIC DNA]</scope>
    <source>
        <strain evidence="20 21">VUL4_3</strain>
    </source>
</reference>
<comment type="catalytic activity">
    <reaction evidence="15 16">
        <text>shikimate + ATP = 3-phosphoshikimate + ADP + H(+)</text>
        <dbReference type="Rhea" id="RHEA:13121"/>
        <dbReference type="ChEBI" id="CHEBI:15378"/>
        <dbReference type="ChEBI" id="CHEBI:30616"/>
        <dbReference type="ChEBI" id="CHEBI:36208"/>
        <dbReference type="ChEBI" id="CHEBI:145989"/>
        <dbReference type="ChEBI" id="CHEBI:456216"/>
        <dbReference type="EC" id="2.7.1.71"/>
    </reaction>
</comment>
<comment type="subunit">
    <text evidence="16">Monomer.</text>
</comment>
<evidence type="ECO:0000256" key="5">
    <source>
        <dbReference type="ARBA" id="ARBA00022490"/>
    </source>
</evidence>
<comment type="cofactor">
    <cofactor evidence="17">
        <name>Co(2+)</name>
        <dbReference type="ChEBI" id="CHEBI:48828"/>
    </cofactor>
    <cofactor evidence="17">
        <name>Zn(2+)</name>
        <dbReference type="ChEBI" id="CHEBI:29105"/>
    </cofactor>
    <text evidence="17">Binds 1 divalent metal cation per subunit. Can use either Co(2+) or Zn(2+).</text>
</comment>
<comment type="cofactor">
    <cofactor evidence="2 17">
        <name>NAD(+)</name>
        <dbReference type="ChEBI" id="CHEBI:57540"/>
    </cofactor>
</comment>
<feature type="binding site" evidence="16">
    <location>
        <begin position="17"/>
        <end position="22"/>
    </location>
    <ligand>
        <name>ATP</name>
        <dbReference type="ChEBI" id="CHEBI:30616"/>
    </ligand>
</feature>
<sequence length="534" mass="56570">MPEATEHKPIALIGLPAVGKTTVGKLLASALGGTFIDTDAAIEASEGRTIAEIFSDEGEEYFRQLETAAITRALGEDEVAVVSLGGGAIEQPANRELLKQAQTIYLAAEVSQLLARSGWDAARPLLAGQDGQKKLETLAQRRVPLYEEAADLTIQVAESSADQVATKCLAALGLETKVIAVTGDKSYPVVIGHDLEAALISQLLELGQDICLVHPPTLAEKTEQLAKKLTAKGGRVTCYQHPDKEAGKSYESAIAGWEHLGNNLYGRDAVIVGIGGGATTDLAGFLAASWLRGVKLVQVPTSLLGMVDAAVGGKTGINTGAGKNLVGAFYPPNAVFADLDWLATLDETNWRGGLGEIVKCGFIADKEILYFLEHLPANTLPSGPVLIELVARAIAVKAKVVSADLHESGLREILNFGHTFGHAVEKARGYRLGHGQCVAIGMVFAAELSRQRLNLPASKVAQLVALLEKLSLPTSVSDLPWEDLLAIMRTDKKVRAGQIRFVLLSDWGVPQIGQVPTTEQLLVAARKVGIEVGA</sequence>
<evidence type="ECO:0000256" key="1">
    <source>
        <dbReference type="ARBA" id="ARBA00001393"/>
    </source>
</evidence>
<keyword evidence="6 17" id="KW-0028">Amino-acid biosynthesis</keyword>
<dbReference type="Pfam" id="PF01761">
    <property type="entry name" value="DHQ_synthase"/>
    <property type="match status" value="1"/>
</dbReference>
<feature type="binding site" evidence="16">
    <location>
        <position position="86"/>
    </location>
    <ligand>
        <name>substrate</name>
    </ligand>
</feature>
<dbReference type="EC" id="4.2.3.4" evidence="17"/>
<keyword evidence="12 17" id="KW-0057">Aromatic amino acid biosynthesis</keyword>
<feature type="binding site" evidence="17">
    <location>
        <position position="418"/>
    </location>
    <ligand>
        <name>Zn(2+)</name>
        <dbReference type="ChEBI" id="CHEBI:29105"/>
    </ligand>
</feature>
<evidence type="ECO:0000256" key="16">
    <source>
        <dbReference type="HAMAP-Rule" id="MF_00109"/>
    </source>
</evidence>
<feature type="binding site" evidence="17">
    <location>
        <begin position="277"/>
        <end position="281"/>
    </location>
    <ligand>
        <name>NAD(+)</name>
        <dbReference type="ChEBI" id="CHEBI:57540"/>
    </ligand>
</feature>
<dbReference type="Gene3D" id="3.40.50.1970">
    <property type="match status" value="1"/>
</dbReference>
<evidence type="ECO:0000256" key="14">
    <source>
        <dbReference type="ARBA" id="ARBA00023268"/>
    </source>
</evidence>
<dbReference type="InterPro" id="IPR016037">
    <property type="entry name" value="DHQ_synth_AroB"/>
</dbReference>
<feature type="binding site" evidence="17">
    <location>
        <position position="323"/>
    </location>
    <ligand>
        <name>NAD(+)</name>
        <dbReference type="ChEBI" id="CHEBI:57540"/>
    </ligand>
</feature>
<feature type="binding site" evidence="17">
    <location>
        <position position="314"/>
    </location>
    <ligand>
        <name>NAD(+)</name>
        <dbReference type="ChEBI" id="CHEBI:57540"/>
    </ligand>
</feature>
<feature type="binding site" evidence="16">
    <location>
        <position position="142"/>
    </location>
    <ligand>
        <name>substrate</name>
    </ligand>
</feature>
<dbReference type="Pfam" id="PF24621">
    <property type="entry name" value="DHQS_C"/>
    <property type="match status" value="1"/>
</dbReference>
<feature type="binding site" evidence="16">
    <location>
        <position position="39"/>
    </location>
    <ligand>
        <name>substrate</name>
    </ligand>
</feature>
<comment type="function">
    <text evidence="17">Catalyzes the conversion of 3-deoxy-D-arabino-heptulosonate 7-phosphate (DAHP) to dehydroquinate (DHQ).</text>
</comment>
<comment type="similarity">
    <text evidence="17">Belongs to the sugar phosphate cyclases superfamily. Dehydroquinate synthase family.</text>
</comment>
<feature type="binding site" evidence="17">
    <location>
        <begin position="301"/>
        <end position="302"/>
    </location>
    <ligand>
        <name>NAD(+)</name>
        <dbReference type="ChEBI" id="CHEBI:57540"/>
    </ligand>
</feature>
<comment type="caution">
    <text evidence="17">Lacks conserved residue(s) required for the propagation of feature annotation.</text>
</comment>
<dbReference type="InterPro" id="IPR050071">
    <property type="entry name" value="Dehydroquinate_synthase"/>
</dbReference>
<dbReference type="GO" id="GO:0008652">
    <property type="term" value="P:amino acid biosynthetic process"/>
    <property type="evidence" value="ECO:0007669"/>
    <property type="project" value="UniProtKB-KW"/>
</dbReference>
<evidence type="ECO:0000256" key="9">
    <source>
        <dbReference type="ARBA" id="ARBA00022777"/>
    </source>
</evidence>
<feature type="binding site" evidence="16">
    <location>
        <position position="63"/>
    </location>
    <ligand>
        <name>substrate</name>
    </ligand>
</feature>
<proteinExistence type="inferred from homology"/>
<dbReference type="RefSeq" id="WP_071164081.1">
    <property type="nucleotide sequence ID" value="NZ_CP017812.1"/>
</dbReference>
<evidence type="ECO:0000256" key="7">
    <source>
        <dbReference type="ARBA" id="ARBA00022679"/>
    </source>
</evidence>
<keyword evidence="9 16" id="KW-0418">Kinase</keyword>
<evidence type="ECO:0000256" key="8">
    <source>
        <dbReference type="ARBA" id="ARBA00022741"/>
    </source>
</evidence>
<dbReference type="AlphaFoldDB" id="A0A1D9MJY8"/>
<keyword evidence="7 16" id="KW-0808">Transferase</keyword>
<keyword evidence="17" id="KW-0862">Zinc</keyword>
<evidence type="ECO:0000256" key="6">
    <source>
        <dbReference type="ARBA" id="ARBA00022605"/>
    </source>
</evidence>
<dbReference type="InterPro" id="IPR000623">
    <property type="entry name" value="Shikimate_kinase/TSH1"/>
</dbReference>
<feature type="binding site" evidence="17">
    <location>
        <position position="356"/>
    </location>
    <ligand>
        <name>Zn(2+)</name>
        <dbReference type="ChEBI" id="CHEBI:29105"/>
    </ligand>
</feature>
<evidence type="ECO:0000259" key="18">
    <source>
        <dbReference type="Pfam" id="PF01761"/>
    </source>
</evidence>
<keyword evidence="10 16" id="KW-0067">ATP-binding</keyword>
<dbReference type="NCBIfam" id="TIGR01357">
    <property type="entry name" value="aroB"/>
    <property type="match status" value="1"/>
</dbReference>
<evidence type="ECO:0000313" key="21">
    <source>
        <dbReference type="Proteomes" id="UP000176288"/>
    </source>
</evidence>
<dbReference type="EMBL" id="CP017812">
    <property type="protein sequence ID" value="AOZ72615.1"/>
    <property type="molecule type" value="Genomic_DNA"/>
</dbReference>
<dbReference type="SUPFAM" id="SSF56796">
    <property type="entry name" value="Dehydroquinate synthase-like"/>
    <property type="match status" value="1"/>
</dbReference>
<gene>
    <name evidence="16" type="primary">aroK</name>
    <name evidence="17" type="synonym">aroB</name>
    <name evidence="20" type="ORF">BK816_04315</name>
</gene>
<dbReference type="PROSITE" id="PS01128">
    <property type="entry name" value="SHIKIMATE_KINASE"/>
    <property type="match status" value="1"/>
</dbReference>
<evidence type="ECO:0000256" key="12">
    <source>
        <dbReference type="ARBA" id="ARBA00023141"/>
    </source>
</evidence>
<keyword evidence="16" id="KW-0460">Magnesium</keyword>
<keyword evidence="11 17" id="KW-0520">NAD</keyword>
<comment type="catalytic activity">
    <reaction evidence="1 17">
        <text>7-phospho-2-dehydro-3-deoxy-D-arabino-heptonate = 3-dehydroquinate + phosphate</text>
        <dbReference type="Rhea" id="RHEA:21968"/>
        <dbReference type="ChEBI" id="CHEBI:32364"/>
        <dbReference type="ChEBI" id="CHEBI:43474"/>
        <dbReference type="ChEBI" id="CHEBI:58394"/>
        <dbReference type="EC" id="4.2.3.4"/>
    </reaction>
</comment>
<dbReference type="PANTHER" id="PTHR43622">
    <property type="entry name" value="3-DEHYDROQUINATE SYNTHASE"/>
    <property type="match status" value="1"/>
</dbReference>
<organism evidence="20 21">
    <name type="scientific">Boudabousia tangfeifanii</name>
    <dbReference type="NCBI Taxonomy" id="1912795"/>
    <lineage>
        <taxon>Bacteria</taxon>
        <taxon>Bacillati</taxon>
        <taxon>Actinomycetota</taxon>
        <taxon>Actinomycetes</taxon>
        <taxon>Actinomycetales</taxon>
        <taxon>Actinomycetaceae</taxon>
        <taxon>Boudabousia</taxon>
    </lineage>
</organism>
<keyword evidence="8 17" id="KW-0547">Nucleotide-binding</keyword>
<dbReference type="SUPFAM" id="SSF52540">
    <property type="entry name" value="P-loop containing nucleoside triphosphate hydrolases"/>
    <property type="match status" value="1"/>
</dbReference>
<protein>
    <recommendedName>
        <fullName evidence="16 17">Multifunctional fusion protein</fullName>
    </recommendedName>
    <domain>
        <recommendedName>
            <fullName evidence="16">Shikimate kinase</fullName>
            <shortName evidence="16">SK</shortName>
            <ecNumber evidence="16">2.7.1.71</ecNumber>
        </recommendedName>
    </domain>
    <domain>
        <recommendedName>
            <fullName evidence="17">3-dehydroquinate synthase</fullName>
            <shortName evidence="17">DHQS</shortName>
            <ecNumber evidence="17">4.2.3.4</ecNumber>
        </recommendedName>
    </domain>
</protein>
<dbReference type="GO" id="GO:0003856">
    <property type="term" value="F:3-dehydroquinate synthase activity"/>
    <property type="evidence" value="ECO:0007669"/>
    <property type="project" value="UniProtKB-UniRule"/>
</dbReference>
<dbReference type="InterPro" id="IPR030960">
    <property type="entry name" value="DHQS/DOIS_N"/>
</dbReference>
<feature type="binding site" evidence="17">
    <location>
        <position position="434"/>
    </location>
    <ligand>
        <name>Zn(2+)</name>
        <dbReference type="ChEBI" id="CHEBI:29105"/>
    </ligand>
</feature>
<feature type="domain" description="3-dehydroquinate synthase C-terminal" evidence="19">
    <location>
        <begin position="353"/>
        <end position="494"/>
    </location>
</feature>
<dbReference type="GO" id="GO:0004765">
    <property type="term" value="F:shikimate kinase activity"/>
    <property type="evidence" value="ECO:0007669"/>
    <property type="project" value="UniProtKB-UniRule"/>
</dbReference>
<dbReference type="GO" id="GO:0000287">
    <property type="term" value="F:magnesium ion binding"/>
    <property type="evidence" value="ECO:0007669"/>
    <property type="project" value="UniProtKB-UniRule"/>
</dbReference>
<evidence type="ECO:0000256" key="2">
    <source>
        <dbReference type="ARBA" id="ARBA00001911"/>
    </source>
</evidence>
<keyword evidence="13 17" id="KW-0456">Lyase</keyword>
<comment type="function">
    <text evidence="16">Catalyzes the specific phosphorylation of the 3-hydroxyl group of shikimic acid using ATP as a cosubstrate.</text>
</comment>
<dbReference type="Gene3D" id="1.20.1090.10">
    <property type="entry name" value="Dehydroquinate synthase-like - alpha domain"/>
    <property type="match status" value="1"/>
</dbReference>
<feature type="binding site" evidence="16">
    <location>
        <position position="21"/>
    </location>
    <ligand>
        <name>Mg(2+)</name>
        <dbReference type="ChEBI" id="CHEBI:18420"/>
    </ligand>
</feature>
<dbReference type="Gene3D" id="3.40.50.300">
    <property type="entry name" value="P-loop containing nucleotide triphosphate hydrolases"/>
    <property type="match status" value="1"/>
</dbReference>
<dbReference type="Pfam" id="PF01202">
    <property type="entry name" value="SKI"/>
    <property type="match status" value="1"/>
</dbReference>
<dbReference type="InterPro" id="IPR023000">
    <property type="entry name" value="Shikimate_kinase_CS"/>
</dbReference>
<evidence type="ECO:0000256" key="3">
    <source>
        <dbReference type="ARBA" id="ARBA00004661"/>
    </source>
</evidence>
<dbReference type="CDD" id="cd00464">
    <property type="entry name" value="SK"/>
    <property type="match status" value="1"/>
</dbReference>
<feature type="binding site" evidence="16">
    <location>
        <position position="123"/>
    </location>
    <ligand>
        <name>ATP</name>
        <dbReference type="ChEBI" id="CHEBI:30616"/>
    </ligand>
</feature>
<dbReference type="HAMAP" id="MF_00110">
    <property type="entry name" value="DHQ_synthase"/>
    <property type="match status" value="1"/>
</dbReference>
<evidence type="ECO:0000259" key="19">
    <source>
        <dbReference type="Pfam" id="PF24621"/>
    </source>
</evidence>
<comment type="subcellular location">
    <subcellularLocation>
        <location evidence="17">Cytoplasm</location>
    </subcellularLocation>
</comment>
<evidence type="ECO:0000256" key="17">
    <source>
        <dbReference type="HAMAP-Rule" id="MF_00110"/>
    </source>
</evidence>
<dbReference type="GO" id="GO:0005524">
    <property type="term" value="F:ATP binding"/>
    <property type="evidence" value="ECO:0007669"/>
    <property type="project" value="UniProtKB-UniRule"/>
</dbReference>
<name>A0A1D9MJY8_9ACTO</name>
<dbReference type="STRING" id="1912795.BK816_04315"/>
<dbReference type="InterPro" id="IPR031322">
    <property type="entry name" value="Shikimate/glucono_kinase"/>
</dbReference>
<keyword evidence="14" id="KW-0511">Multifunctional enzyme</keyword>
<feature type="domain" description="3-dehydroquinate synthase N-terminal" evidence="18">
    <location>
        <begin position="241"/>
        <end position="350"/>
    </location>
</feature>
<dbReference type="GO" id="GO:0005737">
    <property type="term" value="C:cytoplasm"/>
    <property type="evidence" value="ECO:0007669"/>
    <property type="project" value="UniProtKB-SubCell"/>
</dbReference>
<dbReference type="OrthoDB" id="9806583at2"/>
<comment type="pathway">
    <text evidence="4 16">Metabolic intermediate biosynthesis; chorismate biosynthesis; chorismate from D-erythrose 4-phosphate and phosphoenolpyruvate: step 5/7.</text>
</comment>
<dbReference type="InterPro" id="IPR056179">
    <property type="entry name" value="DHQS_C"/>
</dbReference>
<dbReference type="PANTHER" id="PTHR43622:SF7">
    <property type="entry name" value="3-DEHYDROQUINATE SYNTHASE, CHLOROPLASTIC"/>
    <property type="match status" value="1"/>
</dbReference>
<comment type="pathway">
    <text evidence="3 17">Metabolic intermediate biosynthesis; chorismate biosynthesis; chorismate from D-erythrose 4-phosphate and phosphoenolpyruvate: step 2/7.</text>
</comment>
<dbReference type="Proteomes" id="UP000176288">
    <property type="component" value="Chromosome"/>
</dbReference>